<dbReference type="Proteomes" id="UP000700334">
    <property type="component" value="Unassembled WGS sequence"/>
</dbReference>
<protein>
    <submittedName>
        <fullName evidence="2">Uncharacterized protein</fullName>
    </submittedName>
</protein>
<feature type="compositionally biased region" description="Basic residues" evidence="1">
    <location>
        <begin position="215"/>
        <end position="224"/>
    </location>
</feature>
<comment type="caution">
    <text evidence="2">The sequence shown here is derived from an EMBL/GenBank/DDBJ whole genome shotgun (WGS) entry which is preliminary data.</text>
</comment>
<name>A0A8J6BK92_GALPY</name>
<feature type="region of interest" description="Disordered" evidence="1">
    <location>
        <begin position="180"/>
        <end position="224"/>
    </location>
</feature>
<reference evidence="2" key="1">
    <citation type="journal article" date="2021" name="Evol. Appl.">
        <title>The genome of the Pyrenean desman and the effects of bottlenecks and inbreeding on the genomic landscape of an endangered species.</title>
        <authorList>
            <person name="Escoda L."/>
            <person name="Castresana J."/>
        </authorList>
    </citation>
    <scope>NUCLEOTIDE SEQUENCE</scope>
    <source>
        <strain evidence="2">IBE-C5619</strain>
    </source>
</reference>
<dbReference type="EMBL" id="JAGFMF010011406">
    <property type="protein sequence ID" value="KAG8523474.1"/>
    <property type="molecule type" value="Genomic_DNA"/>
</dbReference>
<gene>
    <name evidence="2" type="ORF">J0S82_012086</name>
</gene>
<accession>A0A8J6BK92</accession>
<feature type="compositionally biased region" description="Low complexity" evidence="1">
    <location>
        <begin position="192"/>
        <end position="203"/>
    </location>
</feature>
<evidence type="ECO:0000313" key="2">
    <source>
        <dbReference type="EMBL" id="KAG8523474.1"/>
    </source>
</evidence>
<organism evidence="2 3">
    <name type="scientific">Galemys pyrenaicus</name>
    <name type="common">Iberian desman</name>
    <name type="synonym">Pyrenean desman</name>
    <dbReference type="NCBI Taxonomy" id="202257"/>
    <lineage>
        <taxon>Eukaryota</taxon>
        <taxon>Metazoa</taxon>
        <taxon>Chordata</taxon>
        <taxon>Craniata</taxon>
        <taxon>Vertebrata</taxon>
        <taxon>Euteleostomi</taxon>
        <taxon>Mammalia</taxon>
        <taxon>Eutheria</taxon>
        <taxon>Laurasiatheria</taxon>
        <taxon>Eulipotyphla</taxon>
        <taxon>Talpidae</taxon>
        <taxon>Galemys</taxon>
    </lineage>
</organism>
<keyword evidence="3" id="KW-1185">Reference proteome</keyword>
<dbReference type="AlphaFoldDB" id="A0A8J6BK92"/>
<dbReference type="OrthoDB" id="9996891at2759"/>
<evidence type="ECO:0000256" key="1">
    <source>
        <dbReference type="SAM" id="MobiDB-lite"/>
    </source>
</evidence>
<proteinExistence type="predicted"/>
<sequence length="224" mass="24880">MYSYSGLVPGEGIWPLLQPLTYTYLPAPLLLPPIQAHNLCNRPPSLSTGEWAAPREYHCFHRPAAPLAALPPLWAFPQAYAAALRPPFSAPSHPGPSLPAAPGSATVQDWTPWPEGSCLQTELRWGRVERASGPRLELPDYVRRELRRVYGTYPRTDVRVTYRGGEFLLRAAPRVREPEYRMERRVLRPPASSGSDSRSGSRGHNSPAAEVAERGRRKKGKGLS</sequence>
<evidence type="ECO:0000313" key="3">
    <source>
        <dbReference type="Proteomes" id="UP000700334"/>
    </source>
</evidence>